<name>A0A7W4IRK3_9PROT</name>
<gene>
    <name evidence="4" type="ORF">HLH36_05300</name>
</gene>
<accession>A0A7W4IRK3</accession>
<dbReference type="Proteomes" id="UP000559860">
    <property type="component" value="Unassembled WGS sequence"/>
</dbReference>
<protein>
    <submittedName>
        <fullName evidence="4">DUF5384 family protein</fullName>
    </submittedName>
</protein>
<feature type="coiled-coil region" evidence="1">
    <location>
        <begin position="51"/>
        <end position="87"/>
    </location>
</feature>
<organism evidence="4 5">
    <name type="scientific">Gluconacetobacter aggeris</name>
    <dbReference type="NCBI Taxonomy" id="1286186"/>
    <lineage>
        <taxon>Bacteria</taxon>
        <taxon>Pseudomonadati</taxon>
        <taxon>Pseudomonadota</taxon>
        <taxon>Alphaproteobacteria</taxon>
        <taxon>Acetobacterales</taxon>
        <taxon>Acetobacteraceae</taxon>
        <taxon>Gluconacetobacter</taxon>
    </lineage>
</organism>
<keyword evidence="1" id="KW-0175">Coiled coil</keyword>
<dbReference type="InterPro" id="IPR020231">
    <property type="entry name" value="Uncharacterised_YfgI"/>
</dbReference>
<dbReference type="EMBL" id="JABEQD010000003">
    <property type="protein sequence ID" value="MBB2167776.1"/>
    <property type="molecule type" value="Genomic_DNA"/>
</dbReference>
<dbReference type="RefSeq" id="WP_182985425.1">
    <property type="nucleotide sequence ID" value="NZ_JABEQD010000003.1"/>
</dbReference>
<comment type="caution">
    <text evidence="4">The sequence shown here is derived from an EMBL/GenBank/DDBJ whole genome shotgun (WGS) entry which is preliminary data.</text>
</comment>
<reference evidence="4 5" key="1">
    <citation type="submission" date="2020-04" db="EMBL/GenBank/DDBJ databases">
        <title>Description of novel Gluconacetobacter.</title>
        <authorList>
            <person name="Sombolestani A."/>
        </authorList>
    </citation>
    <scope>NUCLEOTIDE SEQUENCE [LARGE SCALE GENOMIC DNA]</scope>
    <source>
        <strain evidence="4 5">LMG 27801</strain>
    </source>
</reference>
<sequence>MKRVALLAFLALPCSVFAQSLTDQINAVSAAQDQNEAAARQAWAAQQAELRHQEQAQAARAQQARRQAEAVAAARRAKLEAREAKDEAYADKLRELDLQSRELDLQAKKTDVSRENDIIDSTLKQKDAAADLTRSQADANRNVSQGAKVLMEKNGAKAELEGQAAVKKESGWFH</sequence>
<evidence type="ECO:0000313" key="4">
    <source>
        <dbReference type="EMBL" id="MBB2167776.1"/>
    </source>
</evidence>
<evidence type="ECO:0000256" key="1">
    <source>
        <dbReference type="SAM" id="Coils"/>
    </source>
</evidence>
<dbReference type="Pfam" id="PF17358">
    <property type="entry name" value="DUF5384"/>
    <property type="match status" value="1"/>
</dbReference>
<dbReference type="AlphaFoldDB" id="A0A7W4IRK3"/>
<feature type="chain" id="PRO_5031338284" evidence="3">
    <location>
        <begin position="19"/>
        <end position="174"/>
    </location>
</feature>
<evidence type="ECO:0000256" key="3">
    <source>
        <dbReference type="SAM" id="SignalP"/>
    </source>
</evidence>
<evidence type="ECO:0000256" key="2">
    <source>
        <dbReference type="SAM" id="MobiDB-lite"/>
    </source>
</evidence>
<proteinExistence type="predicted"/>
<feature type="region of interest" description="Disordered" evidence="2">
    <location>
        <begin position="155"/>
        <end position="174"/>
    </location>
</feature>
<evidence type="ECO:0000313" key="5">
    <source>
        <dbReference type="Proteomes" id="UP000559860"/>
    </source>
</evidence>
<feature type="signal peptide" evidence="3">
    <location>
        <begin position="1"/>
        <end position="18"/>
    </location>
</feature>
<keyword evidence="5" id="KW-1185">Reference proteome</keyword>
<keyword evidence="3" id="KW-0732">Signal</keyword>